<gene>
    <name evidence="3" type="ORF">GT409_08105</name>
</gene>
<keyword evidence="4" id="KW-1185">Reference proteome</keyword>
<dbReference type="Gene3D" id="3.30.379.10">
    <property type="entry name" value="Chitobiase/beta-hexosaminidase domain 2-like"/>
    <property type="match status" value="1"/>
</dbReference>
<dbReference type="RefSeq" id="WP_160628599.1">
    <property type="nucleotide sequence ID" value="NZ_CP047593.1"/>
</dbReference>
<keyword evidence="2" id="KW-0732">Signal</keyword>
<dbReference type="InterPro" id="IPR029018">
    <property type="entry name" value="Hex-like_dom2"/>
</dbReference>
<dbReference type="KEGG" id="taer:GT409_08105"/>
<reference evidence="3 4" key="1">
    <citation type="submission" date="2020-01" db="EMBL/GenBank/DDBJ databases">
        <title>Ponticoccus aerotolerans gen. nov., sp. nov., an anaerobic bacterium and proposal of Ponticoccusceae fam. nov., Ponticoccusles ord. nov. and Ponticoccuse classis nov. in the phylum Kiritimatiellaeota.</title>
        <authorList>
            <person name="Zhou L.Y."/>
            <person name="Du Z.J."/>
        </authorList>
    </citation>
    <scope>NUCLEOTIDE SEQUENCE [LARGE SCALE GENOMIC DNA]</scope>
    <source>
        <strain evidence="3 4">S-5007</strain>
    </source>
</reference>
<feature type="chain" id="PRO_5026988932" description="Laminin G domain-containing protein" evidence="2">
    <location>
        <begin position="18"/>
        <end position="1062"/>
    </location>
</feature>
<evidence type="ECO:0000313" key="3">
    <source>
        <dbReference type="EMBL" id="QHI69417.1"/>
    </source>
</evidence>
<dbReference type="SUPFAM" id="SSF49899">
    <property type="entry name" value="Concanavalin A-like lectins/glucanases"/>
    <property type="match status" value="1"/>
</dbReference>
<dbReference type="Proteomes" id="UP000464954">
    <property type="component" value="Chromosome"/>
</dbReference>
<dbReference type="SUPFAM" id="SSF55545">
    <property type="entry name" value="beta-N-acetylhexosaminidase-like domain"/>
    <property type="match status" value="1"/>
</dbReference>
<dbReference type="EMBL" id="CP047593">
    <property type="protein sequence ID" value="QHI69417.1"/>
    <property type="molecule type" value="Genomic_DNA"/>
</dbReference>
<dbReference type="Gene3D" id="2.60.120.200">
    <property type="match status" value="1"/>
</dbReference>
<dbReference type="AlphaFoldDB" id="A0A6P1M6C8"/>
<accession>A0A6P1M6C8</accession>
<organism evidence="3 4">
    <name type="scientific">Tichowtungia aerotolerans</name>
    <dbReference type="NCBI Taxonomy" id="2697043"/>
    <lineage>
        <taxon>Bacteria</taxon>
        <taxon>Pseudomonadati</taxon>
        <taxon>Kiritimatiellota</taxon>
        <taxon>Tichowtungiia</taxon>
        <taxon>Tichowtungiales</taxon>
        <taxon>Tichowtungiaceae</taxon>
        <taxon>Tichowtungia</taxon>
    </lineage>
</organism>
<dbReference type="InterPro" id="IPR013320">
    <property type="entry name" value="ConA-like_dom_sf"/>
</dbReference>
<evidence type="ECO:0008006" key="5">
    <source>
        <dbReference type="Google" id="ProtNLM"/>
    </source>
</evidence>
<proteinExistence type="predicted"/>
<evidence type="ECO:0000313" key="4">
    <source>
        <dbReference type="Proteomes" id="UP000464954"/>
    </source>
</evidence>
<dbReference type="GO" id="GO:0005975">
    <property type="term" value="P:carbohydrate metabolic process"/>
    <property type="evidence" value="ECO:0007669"/>
    <property type="project" value="UniProtKB-ARBA"/>
</dbReference>
<dbReference type="GO" id="GO:0016787">
    <property type="term" value="F:hydrolase activity"/>
    <property type="evidence" value="ECO:0007669"/>
    <property type="project" value="UniProtKB-KW"/>
</dbReference>
<sequence>MNKVLASVFLFAAALHAGDVASRWSFNQEGLSGLTFKSGAGIEEASSPSRRGVLSFGENSGVASLNSGLIPEDFDENNFTFSLMFRCDPLPPIGSASAEDQSLFKSERLSMVVRRGNDGGNAGTIFAMLQVGAKKVLFKPNVRVDDGRWHRVTLRSDARKNRVQVFLDGQLHASRDVEGSAPLLATAEEFVLGPAPAAQVDELSIHNVALDDAAVRSAFNYAYYGVEDRNLQAGIDSVRIFIPANQPEFCARYSQIFARHLMGRAPAVKVSFESQRPLRPAERGELLLVAGVAGVDAGADALLREGLPRLPSVDRPGPEGFSLKVAPSGDGLTAWVAGTDERGVLYGLGRLLLLSQKEGFRVGWPQALEVVSAPRVELRSANSGAFKLSMDVSLAKKTGARAWSVAEGITYWEESLLFGVNFYTYGRGRVTPVNLESYRKDGRGIALATDQVCADYGMHICISQSVNGLGRSNMKPGWNALNIAGQEDPHLACMSIPEAREAIIETWEIYAKESQRLDSALLAAADIAGCHCEACRKDWPKMYYELCCDIAEVVHRWKPDAKLYFSNQEMSFEQNEELFELVRRDRNSPLAGYIYAPAGSENSTYGYLLKNPRWDRYPGLYPDSTFLKSRLSYLQPGQDIVSFPDISHWKRAECGVAYADPIISEVYPRRTYTARPLAYSKAFDERMAYCSGVSGYSEGNHDDFNKYYLMRLAWDPDLEPREIAREYYAYYCGPEAGELLADAVFLGEQIRENPFRRSGETIRRYRQLVQQAGDCMPPEYLAGNWRYYQMDVRSLIDLYLYERMKFQQQQVKQAEQLMRAAGDSADPSVRLREAQDVLSGQFESDLLDQARVADDITDKAIGLRSYALKVADSGDVAGVYWLKDQIEMILQQSGAYAQCRMIQGVLNYDQVGPDEFYDNCGTIDQQPNYDFESGELYYGTGSWPKETRPSQRWYNYSFEAQDGLEFSYSGLDTNAEYTVTVTWPNPTGVSFALNSPNAFYVEADGVQVGMVTPPDRVEQFSFDLPVAVTQDGILNVALRKVTGQSRCTCISEIWVRKKDKAD</sequence>
<feature type="signal peptide" evidence="2">
    <location>
        <begin position="1"/>
        <end position="17"/>
    </location>
</feature>
<keyword evidence="1" id="KW-0378">Hydrolase</keyword>
<evidence type="ECO:0000256" key="1">
    <source>
        <dbReference type="ARBA" id="ARBA00022801"/>
    </source>
</evidence>
<dbReference type="CDD" id="cd00110">
    <property type="entry name" value="LamG"/>
    <property type="match status" value="1"/>
</dbReference>
<evidence type="ECO:0000256" key="2">
    <source>
        <dbReference type="SAM" id="SignalP"/>
    </source>
</evidence>
<name>A0A6P1M6C8_9BACT</name>
<protein>
    <recommendedName>
        <fullName evidence="5">Laminin G domain-containing protein</fullName>
    </recommendedName>
</protein>
<dbReference type="InterPro" id="IPR001791">
    <property type="entry name" value="Laminin_G"/>
</dbReference>